<organism evidence="1 2">
    <name type="scientific">Entomophthora muscae</name>
    <dbReference type="NCBI Taxonomy" id="34485"/>
    <lineage>
        <taxon>Eukaryota</taxon>
        <taxon>Fungi</taxon>
        <taxon>Fungi incertae sedis</taxon>
        <taxon>Zoopagomycota</taxon>
        <taxon>Entomophthoromycotina</taxon>
        <taxon>Entomophthoromycetes</taxon>
        <taxon>Entomophthorales</taxon>
        <taxon>Entomophthoraceae</taxon>
        <taxon>Entomophthora</taxon>
    </lineage>
</organism>
<name>A0ACC2RQD2_9FUNG</name>
<sequence>MSDKSIYDNDSRRDYYLPPREAPAPSFRYAVREYAAELIGTLVLVLVGSGTTAQVTFNEKAVGSSYLSINMGWAMGLSLGIMIAGPISGAHLNPAVTLTSAMFNKFKWKKVPGFIIAQVFGAFLGAALVYAIYWPALQAFDSGIRETVGDKATANIFATYPFPGTPIYSAFFTEVIDTALLLIGVCAITNPKHQIPTWGVALSAGLLLNAIGMSVGLMTGYAMNPARDFGPRVFTAISGWGTAPFTASGNYFWVPMIAPFIGALVGMSIHDFLIDPQPSYF</sequence>
<dbReference type="Proteomes" id="UP001165960">
    <property type="component" value="Unassembled WGS sequence"/>
</dbReference>
<proteinExistence type="predicted"/>
<accession>A0ACC2RQD2</accession>
<gene>
    <name evidence="1" type="primary">FPS1_20</name>
    <name evidence="1" type="ORF">DSO57_1036153</name>
</gene>
<evidence type="ECO:0000313" key="2">
    <source>
        <dbReference type="Proteomes" id="UP001165960"/>
    </source>
</evidence>
<comment type="caution">
    <text evidence="1">The sequence shown here is derived from an EMBL/GenBank/DDBJ whole genome shotgun (WGS) entry which is preliminary data.</text>
</comment>
<reference evidence="1" key="1">
    <citation type="submission" date="2022-04" db="EMBL/GenBank/DDBJ databases">
        <title>Genome of the entomopathogenic fungus Entomophthora muscae.</title>
        <authorList>
            <person name="Elya C."/>
            <person name="Lovett B.R."/>
            <person name="Lee E."/>
            <person name="Macias A.M."/>
            <person name="Hajek A.E."/>
            <person name="De Bivort B.L."/>
            <person name="Kasson M.T."/>
            <person name="De Fine Licht H.H."/>
            <person name="Stajich J.E."/>
        </authorList>
    </citation>
    <scope>NUCLEOTIDE SEQUENCE</scope>
    <source>
        <strain evidence="1">Berkeley</strain>
    </source>
</reference>
<protein>
    <submittedName>
        <fullName evidence="1">Glycerol channel</fullName>
    </submittedName>
</protein>
<dbReference type="EMBL" id="QTSX02006728">
    <property type="protein sequence ID" value="KAJ9052243.1"/>
    <property type="molecule type" value="Genomic_DNA"/>
</dbReference>
<evidence type="ECO:0000313" key="1">
    <source>
        <dbReference type="EMBL" id="KAJ9052243.1"/>
    </source>
</evidence>
<keyword evidence="2" id="KW-1185">Reference proteome</keyword>